<evidence type="ECO:0000259" key="13">
    <source>
        <dbReference type="Pfam" id="PF23598"/>
    </source>
</evidence>
<evidence type="ECO:0000256" key="9">
    <source>
        <dbReference type="ARBA" id="ARBA00023170"/>
    </source>
</evidence>
<dbReference type="Pfam" id="PF00560">
    <property type="entry name" value="LRR_1"/>
    <property type="match status" value="2"/>
</dbReference>
<evidence type="ECO:0000256" key="7">
    <source>
        <dbReference type="ARBA" id="ARBA00022989"/>
    </source>
</evidence>
<evidence type="ECO:0000256" key="5">
    <source>
        <dbReference type="ARBA" id="ARBA00022729"/>
    </source>
</evidence>
<dbReference type="EMBL" id="JAGKQM010000010">
    <property type="protein sequence ID" value="KAH0907455.1"/>
    <property type="molecule type" value="Genomic_DNA"/>
</dbReference>
<evidence type="ECO:0000256" key="11">
    <source>
        <dbReference type="SAM" id="SignalP"/>
    </source>
</evidence>
<keyword evidence="5 11" id="KW-0732">Signal</keyword>
<dbReference type="SUPFAM" id="SSF52058">
    <property type="entry name" value="L domain-like"/>
    <property type="match status" value="1"/>
</dbReference>
<feature type="signal peptide" evidence="11">
    <location>
        <begin position="1"/>
        <end position="28"/>
    </location>
</feature>
<evidence type="ECO:0000313" key="14">
    <source>
        <dbReference type="EMBL" id="KAH0907455.1"/>
    </source>
</evidence>
<name>A0ABQ8BRL6_BRANA</name>
<evidence type="ECO:0000256" key="1">
    <source>
        <dbReference type="ARBA" id="ARBA00004162"/>
    </source>
</evidence>
<evidence type="ECO:0008006" key="16">
    <source>
        <dbReference type="Google" id="ProtNLM"/>
    </source>
</evidence>
<comment type="caution">
    <text evidence="14">The sequence shown here is derived from an EMBL/GenBank/DDBJ whole genome shotgun (WGS) entry which is preliminary data.</text>
</comment>
<evidence type="ECO:0000256" key="8">
    <source>
        <dbReference type="ARBA" id="ARBA00023136"/>
    </source>
</evidence>
<dbReference type="InterPro" id="IPR001611">
    <property type="entry name" value="Leu-rich_rpt"/>
</dbReference>
<keyword evidence="10" id="KW-0325">Glycoprotein</keyword>
<feature type="domain" description="Disease resistance R13L4/SHOC-2-like LRR" evidence="13">
    <location>
        <begin position="127"/>
        <end position="268"/>
    </location>
</feature>
<sequence length="381" mass="40771">MDAKNALVIVLTSIAVLLLAGAPTVVQACLPSERAALLEFRAKLNEPYIGVFKTWKGQDCCNGWYGVSCDPKSRRVSGITLRGVSEEPIFQRAKRKGFMTGTISPALCKLTHLSGVTITDWEGISGVIPNCITNLLAMRHLDLAGNKISGVIPANIGKLTKLRVLTLADNKLSGGIPPSITRLTSLSHLDLRNNYISGVIPGDIGRLKMLSRVLLTGNRISGQIPESLTRIYRLADLELGMNRITGTIPVSLGKMSVLATLDLHGNLISGAIPGSLMTSSISNLNLRGNRLGGRIPNTFGPRSYFTVLDLSNNRLQGAIPASITTASFIGHIDVSYNQLCGKIPTGSHFGHLEAASFAYNRCLCGKPLGISRSKQTAKKST</sequence>
<evidence type="ECO:0000313" key="15">
    <source>
        <dbReference type="Proteomes" id="UP000824890"/>
    </source>
</evidence>
<dbReference type="PROSITE" id="PS51257">
    <property type="entry name" value="PROKAR_LIPOPROTEIN"/>
    <property type="match status" value="1"/>
</dbReference>
<evidence type="ECO:0000259" key="12">
    <source>
        <dbReference type="Pfam" id="PF08263"/>
    </source>
</evidence>
<dbReference type="Gene3D" id="3.80.10.10">
    <property type="entry name" value="Ribonuclease Inhibitor"/>
    <property type="match status" value="3"/>
</dbReference>
<dbReference type="InterPro" id="IPR055414">
    <property type="entry name" value="LRR_R13L4/SHOC2-like"/>
</dbReference>
<dbReference type="Pfam" id="PF23598">
    <property type="entry name" value="LRR_14"/>
    <property type="match status" value="1"/>
</dbReference>
<keyword evidence="7" id="KW-1133">Transmembrane helix</keyword>
<evidence type="ECO:0000256" key="4">
    <source>
        <dbReference type="ARBA" id="ARBA00022692"/>
    </source>
</evidence>
<dbReference type="Pfam" id="PF08263">
    <property type="entry name" value="LRRNT_2"/>
    <property type="match status" value="1"/>
</dbReference>
<feature type="domain" description="Leucine-rich repeat-containing N-terminal plant-type" evidence="12">
    <location>
        <begin position="31"/>
        <end position="70"/>
    </location>
</feature>
<evidence type="ECO:0000256" key="3">
    <source>
        <dbReference type="ARBA" id="ARBA00022614"/>
    </source>
</evidence>
<proteinExistence type="predicted"/>
<dbReference type="PANTHER" id="PTHR27000:SF642">
    <property type="entry name" value="INACTIVE LEUCINE-RICH REPEAT RECEPTOR KINASE XIAO-RELATED"/>
    <property type="match status" value="1"/>
</dbReference>
<dbReference type="InterPro" id="IPR013210">
    <property type="entry name" value="LRR_N_plant-typ"/>
</dbReference>
<accession>A0ABQ8BRL6</accession>
<feature type="chain" id="PRO_5046145196" description="Leucine-rich repeat-containing N-terminal plant-type domain-containing protein" evidence="11">
    <location>
        <begin position="29"/>
        <end position="381"/>
    </location>
</feature>
<evidence type="ECO:0000256" key="10">
    <source>
        <dbReference type="ARBA" id="ARBA00023180"/>
    </source>
</evidence>
<keyword evidence="8" id="KW-0472">Membrane</keyword>
<keyword evidence="4" id="KW-0812">Transmembrane</keyword>
<dbReference type="InterPro" id="IPR032675">
    <property type="entry name" value="LRR_dom_sf"/>
</dbReference>
<dbReference type="Proteomes" id="UP000824890">
    <property type="component" value="Unassembled WGS sequence"/>
</dbReference>
<keyword evidence="15" id="KW-1185">Reference proteome</keyword>
<keyword evidence="9" id="KW-0675">Receptor</keyword>
<evidence type="ECO:0000256" key="6">
    <source>
        <dbReference type="ARBA" id="ARBA00022737"/>
    </source>
</evidence>
<organism evidence="14 15">
    <name type="scientific">Brassica napus</name>
    <name type="common">Rape</name>
    <dbReference type="NCBI Taxonomy" id="3708"/>
    <lineage>
        <taxon>Eukaryota</taxon>
        <taxon>Viridiplantae</taxon>
        <taxon>Streptophyta</taxon>
        <taxon>Embryophyta</taxon>
        <taxon>Tracheophyta</taxon>
        <taxon>Spermatophyta</taxon>
        <taxon>Magnoliopsida</taxon>
        <taxon>eudicotyledons</taxon>
        <taxon>Gunneridae</taxon>
        <taxon>Pentapetalae</taxon>
        <taxon>rosids</taxon>
        <taxon>malvids</taxon>
        <taxon>Brassicales</taxon>
        <taxon>Brassicaceae</taxon>
        <taxon>Brassiceae</taxon>
        <taxon>Brassica</taxon>
    </lineage>
</organism>
<reference evidence="14 15" key="1">
    <citation type="submission" date="2021-05" db="EMBL/GenBank/DDBJ databases">
        <title>Genome Assembly of Synthetic Allotetraploid Brassica napus Reveals Homoeologous Exchanges between Subgenomes.</title>
        <authorList>
            <person name="Davis J.T."/>
        </authorList>
    </citation>
    <scope>NUCLEOTIDE SEQUENCE [LARGE SCALE GENOMIC DNA]</scope>
    <source>
        <strain evidence="15">cv. Da-Ae</strain>
        <tissue evidence="14">Seedling</tissue>
    </source>
</reference>
<dbReference type="PANTHER" id="PTHR27000">
    <property type="entry name" value="LEUCINE-RICH REPEAT RECEPTOR-LIKE PROTEIN KINASE FAMILY PROTEIN-RELATED"/>
    <property type="match status" value="1"/>
</dbReference>
<gene>
    <name evidence="14" type="ORF">HID58_039282</name>
</gene>
<evidence type="ECO:0000256" key="2">
    <source>
        <dbReference type="ARBA" id="ARBA00004479"/>
    </source>
</evidence>
<protein>
    <recommendedName>
        <fullName evidence="16">Leucine-rich repeat-containing N-terminal plant-type domain-containing protein</fullName>
    </recommendedName>
</protein>
<keyword evidence="3" id="KW-0433">Leucine-rich repeat</keyword>
<comment type="subcellular location">
    <subcellularLocation>
        <location evidence="1">Cell membrane</location>
        <topology evidence="1">Single-pass membrane protein</topology>
    </subcellularLocation>
    <subcellularLocation>
        <location evidence="2">Membrane</location>
        <topology evidence="2">Single-pass type I membrane protein</topology>
    </subcellularLocation>
</comment>
<keyword evidence="6" id="KW-0677">Repeat</keyword>